<organism evidence="1 2">
    <name type="scientific">Guyanagaster necrorhizus</name>
    <dbReference type="NCBI Taxonomy" id="856835"/>
    <lineage>
        <taxon>Eukaryota</taxon>
        <taxon>Fungi</taxon>
        <taxon>Dikarya</taxon>
        <taxon>Basidiomycota</taxon>
        <taxon>Agaricomycotina</taxon>
        <taxon>Agaricomycetes</taxon>
        <taxon>Agaricomycetidae</taxon>
        <taxon>Agaricales</taxon>
        <taxon>Marasmiineae</taxon>
        <taxon>Physalacriaceae</taxon>
        <taxon>Guyanagaster</taxon>
    </lineage>
</organism>
<name>A0A9P7VEP0_9AGAR</name>
<dbReference type="AlphaFoldDB" id="A0A9P7VEP0"/>
<reference evidence="1" key="1">
    <citation type="submission" date="2020-11" db="EMBL/GenBank/DDBJ databases">
        <title>Adaptations for nitrogen fixation in a non-lichenized fungal sporocarp promotes dispersal by wood-feeding termites.</title>
        <authorList>
            <consortium name="DOE Joint Genome Institute"/>
            <person name="Koch R.A."/>
            <person name="Yoon G."/>
            <person name="Arayal U."/>
            <person name="Lail K."/>
            <person name="Amirebrahimi M."/>
            <person name="Labutti K."/>
            <person name="Lipzen A."/>
            <person name="Riley R."/>
            <person name="Barry K."/>
            <person name="Henrissat B."/>
            <person name="Grigoriev I.V."/>
            <person name="Herr J.R."/>
            <person name="Aime M.C."/>
        </authorList>
    </citation>
    <scope>NUCLEOTIDE SEQUENCE</scope>
    <source>
        <strain evidence="1">MCA 3950</strain>
    </source>
</reference>
<proteinExistence type="predicted"/>
<sequence length="246" mass="27576">MLVVTLPKNIDDNKRIRLAHERFSADKFNPNFSKVARVSGVCMYPKKRPSLPVSVLEQLNAGTNNNAKEISAPIPGSLAEERALSSIIAKDATPHLAFTSHKLLPHCQPKAQSKSPAFVERHSTPQSPKYSYLPAPYHTILAVRSITYAMGDVLSPLMYTEAPPLSPPEISPNLLHLQFRSVTSAPHEARFRPLPSLPVYKSMPISDREKGNWTQRGFPRSGSGDLEFLIKYKRVWREVEVDVWVN</sequence>
<dbReference type="Proteomes" id="UP000812287">
    <property type="component" value="Unassembled WGS sequence"/>
</dbReference>
<dbReference type="EMBL" id="MU250591">
    <property type="protein sequence ID" value="KAG7439546.1"/>
    <property type="molecule type" value="Genomic_DNA"/>
</dbReference>
<evidence type="ECO:0000313" key="2">
    <source>
        <dbReference type="Proteomes" id="UP000812287"/>
    </source>
</evidence>
<dbReference type="GeneID" id="66100407"/>
<gene>
    <name evidence="1" type="ORF">BT62DRAFT_1013846</name>
</gene>
<accession>A0A9P7VEP0</accession>
<dbReference type="RefSeq" id="XP_043033046.1">
    <property type="nucleotide sequence ID" value="XM_043178120.1"/>
</dbReference>
<protein>
    <submittedName>
        <fullName evidence="1">Uncharacterized protein</fullName>
    </submittedName>
</protein>
<keyword evidence="2" id="KW-1185">Reference proteome</keyword>
<evidence type="ECO:0000313" key="1">
    <source>
        <dbReference type="EMBL" id="KAG7439546.1"/>
    </source>
</evidence>
<comment type="caution">
    <text evidence="1">The sequence shown here is derived from an EMBL/GenBank/DDBJ whole genome shotgun (WGS) entry which is preliminary data.</text>
</comment>